<dbReference type="Proteomes" id="UP001157440">
    <property type="component" value="Unassembled WGS sequence"/>
</dbReference>
<dbReference type="RefSeq" id="WP_238200112.1">
    <property type="nucleotide sequence ID" value="NZ_BPQZ01000061.1"/>
</dbReference>
<sequence>MGDVLTFTPRPKPIAPEALEPLAGSALRASLEEAAQIALDAADRIIAVLDRMDGDAGAGERKCETISLLENGFRFAEPDLSIHARPVSTWGEQSGRAWRSAERRRGRARPTCHSVQQSLPTNAARAFRCGDAQDPEEELPETVLPEVPAILTTEAEILPWRGRGNVIAAAGAFLVDLLERA</sequence>
<evidence type="ECO:0000313" key="2">
    <source>
        <dbReference type="Proteomes" id="UP001157440"/>
    </source>
</evidence>
<dbReference type="AlphaFoldDB" id="A0AA37TPI6"/>
<reference evidence="2" key="1">
    <citation type="journal article" date="2019" name="Int. J. Syst. Evol. Microbiol.">
        <title>The Global Catalogue of Microorganisms (GCM) 10K type strain sequencing project: providing services to taxonomists for standard genome sequencing and annotation.</title>
        <authorList>
            <consortium name="The Broad Institute Genomics Platform"/>
            <consortium name="The Broad Institute Genome Sequencing Center for Infectious Disease"/>
            <person name="Wu L."/>
            <person name="Ma J."/>
        </authorList>
    </citation>
    <scope>NUCLEOTIDE SEQUENCE [LARGE SCALE GENOMIC DNA]</scope>
    <source>
        <strain evidence="2">NBRC 103632</strain>
    </source>
</reference>
<organism evidence="1 2">
    <name type="scientific">Methylobacterium tardum</name>
    <dbReference type="NCBI Taxonomy" id="374432"/>
    <lineage>
        <taxon>Bacteria</taxon>
        <taxon>Pseudomonadati</taxon>
        <taxon>Pseudomonadota</taxon>
        <taxon>Alphaproteobacteria</taxon>
        <taxon>Hyphomicrobiales</taxon>
        <taxon>Methylobacteriaceae</taxon>
        <taxon>Methylobacterium</taxon>
    </lineage>
</organism>
<name>A0AA37TPI6_9HYPH</name>
<gene>
    <name evidence="1" type="ORF">GCM10007890_66770</name>
</gene>
<accession>A0AA37TPI6</accession>
<keyword evidence="2" id="KW-1185">Reference proteome</keyword>
<dbReference type="EMBL" id="BSPL01000059">
    <property type="protein sequence ID" value="GLS74659.1"/>
    <property type="molecule type" value="Genomic_DNA"/>
</dbReference>
<comment type="caution">
    <text evidence="1">The sequence shown here is derived from an EMBL/GenBank/DDBJ whole genome shotgun (WGS) entry which is preliminary data.</text>
</comment>
<evidence type="ECO:0000313" key="1">
    <source>
        <dbReference type="EMBL" id="GLS74659.1"/>
    </source>
</evidence>
<protein>
    <submittedName>
        <fullName evidence="1">Uncharacterized protein</fullName>
    </submittedName>
</protein>
<proteinExistence type="predicted"/>